<gene>
    <name evidence="1" type="ORF">L1987_58847</name>
</gene>
<dbReference type="Proteomes" id="UP001056120">
    <property type="component" value="Linkage Group LG20"/>
</dbReference>
<accession>A0ACB9D3T0</accession>
<evidence type="ECO:0000313" key="2">
    <source>
        <dbReference type="Proteomes" id="UP001056120"/>
    </source>
</evidence>
<evidence type="ECO:0000313" key="1">
    <source>
        <dbReference type="EMBL" id="KAI3741180.1"/>
    </source>
</evidence>
<reference evidence="2" key="1">
    <citation type="journal article" date="2022" name="Mol. Ecol. Resour.">
        <title>The genomes of chicory, endive, great burdock and yacon provide insights into Asteraceae palaeo-polyploidization history and plant inulin production.</title>
        <authorList>
            <person name="Fan W."/>
            <person name="Wang S."/>
            <person name="Wang H."/>
            <person name="Wang A."/>
            <person name="Jiang F."/>
            <person name="Liu H."/>
            <person name="Zhao H."/>
            <person name="Xu D."/>
            <person name="Zhang Y."/>
        </authorList>
    </citation>
    <scope>NUCLEOTIDE SEQUENCE [LARGE SCALE GENOMIC DNA]</scope>
    <source>
        <strain evidence="2">cv. Yunnan</strain>
    </source>
</reference>
<protein>
    <submittedName>
        <fullName evidence="1">Uncharacterized protein</fullName>
    </submittedName>
</protein>
<keyword evidence="2" id="KW-1185">Reference proteome</keyword>
<reference evidence="1 2" key="2">
    <citation type="journal article" date="2022" name="Mol. Ecol. Resour.">
        <title>The genomes of chicory, endive, great burdock and yacon provide insights into Asteraceae paleo-polyploidization history and plant inulin production.</title>
        <authorList>
            <person name="Fan W."/>
            <person name="Wang S."/>
            <person name="Wang H."/>
            <person name="Wang A."/>
            <person name="Jiang F."/>
            <person name="Liu H."/>
            <person name="Zhao H."/>
            <person name="Xu D."/>
            <person name="Zhang Y."/>
        </authorList>
    </citation>
    <scope>NUCLEOTIDE SEQUENCE [LARGE SCALE GENOMIC DNA]</scope>
    <source>
        <strain evidence="2">cv. Yunnan</strain>
        <tissue evidence="1">Leaves</tissue>
    </source>
</reference>
<organism evidence="1 2">
    <name type="scientific">Smallanthus sonchifolius</name>
    <dbReference type="NCBI Taxonomy" id="185202"/>
    <lineage>
        <taxon>Eukaryota</taxon>
        <taxon>Viridiplantae</taxon>
        <taxon>Streptophyta</taxon>
        <taxon>Embryophyta</taxon>
        <taxon>Tracheophyta</taxon>
        <taxon>Spermatophyta</taxon>
        <taxon>Magnoliopsida</taxon>
        <taxon>eudicotyledons</taxon>
        <taxon>Gunneridae</taxon>
        <taxon>Pentapetalae</taxon>
        <taxon>asterids</taxon>
        <taxon>campanulids</taxon>
        <taxon>Asterales</taxon>
        <taxon>Asteraceae</taxon>
        <taxon>Asteroideae</taxon>
        <taxon>Heliantheae alliance</taxon>
        <taxon>Millerieae</taxon>
        <taxon>Smallanthus</taxon>
    </lineage>
</organism>
<proteinExistence type="predicted"/>
<sequence>MSIAGLLLCENYIEAETIQYGKTPTEFAGETAGESFRSRSRTKDNTPNNRVHTSSSSGSITVAAGDLLRPVPHVSDLRWVVTAPVGGDGDGAEFAGETAGESFRSRSRTKDNTPNNRVHTSSSSGSITVAAGDLLRPVPHVSDLRWVVTAPVGGDGDGAEFAGETAGESFRSRSRTKDNTPNNRVHTSSSSGSITVAAGDLLRPVPHVSDLRWVVTAPVGGDGDGAEFAGETAGESFRSRSRTKDNTPNNRVHTSSSSGSITVAAGDLLRPVPHVFRSTMGGDGAGGW</sequence>
<name>A0ACB9D3T0_9ASTR</name>
<dbReference type="EMBL" id="CM042037">
    <property type="protein sequence ID" value="KAI3741180.1"/>
    <property type="molecule type" value="Genomic_DNA"/>
</dbReference>
<comment type="caution">
    <text evidence="1">The sequence shown here is derived from an EMBL/GenBank/DDBJ whole genome shotgun (WGS) entry which is preliminary data.</text>
</comment>